<dbReference type="AlphaFoldDB" id="A0A8T0HNT3"/>
<reference evidence="1" key="1">
    <citation type="submission" date="2020-06" db="EMBL/GenBank/DDBJ databases">
        <title>WGS assembly of Ceratodon purpureus strain R40.</title>
        <authorList>
            <person name="Carey S.B."/>
            <person name="Jenkins J."/>
            <person name="Shu S."/>
            <person name="Lovell J.T."/>
            <person name="Sreedasyam A."/>
            <person name="Maumus F."/>
            <person name="Tiley G.P."/>
            <person name="Fernandez-Pozo N."/>
            <person name="Barry K."/>
            <person name="Chen C."/>
            <person name="Wang M."/>
            <person name="Lipzen A."/>
            <person name="Daum C."/>
            <person name="Saski C.A."/>
            <person name="Payton A.C."/>
            <person name="Mcbreen J.C."/>
            <person name="Conrad R.E."/>
            <person name="Kollar L.M."/>
            <person name="Olsson S."/>
            <person name="Huttunen S."/>
            <person name="Landis J.B."/>
            <person name="Wickett N.J."/>
            <person name="Johnson M.G."/>
            <person name="Rensing S.A."/>
            <person name="Grimwood J."/>
            <person name="Schmutz J."/>
            <person name="Mcdaniel S.F."/>
        </authorList>
    </citation>
    <scope>NUCLEOTIDE SEQUENCE</scope>
    <source>
        <strain evidence="1">R40</strain>
    </source>
</reference>
<dbReference type="EMBL" id="CM026426">
    <property type="protein sequence ID" value="KAG0572425.1"/>
    <property type="molecule type" value="Genomic_DNA"/>
</dbReference>
<keyword evidence="2" id="KW-1185">Reference proteome</keyword>
<gene>
    <name evidence="1" type="ORF">KC19_VG094200</name>
</gene>
<dbReference type="Proteomes" id="UP000822688">
    <property type="component" value="Chromosome V"/>
</dbReference>
<organism evidence="1 2">
    <name type="scientific">Ceratodon purpureus</name>
    <name type="common">Fire moss</name>
    <name type="synonym">Dicranum purpureum</name>
    <dbReference type="NCBI Taxonomy" id="3225"/>
    <lineage>
        <taxon>Eukaryota</taxon>
        <taxon>Viridiplantae</taxon>
        <taxon>Streptophyta</taxon>
        <taxon>Embryophyta</taxon>
        <taxon>Bryophyta</taxon>
        <taxon>Bryophytina</taxon>
        <taxon>Bryopsida</taxon>
        <taxon>Dicranidae</taxon>
        <taxon>Pseudoditrichales</taxon>
        <taxon>Ditrichaceae</taxon>
        <taxon>Ceratodon</taxon>
    </lineage>
</organism>
<sequence length="221" mass="25578">MSTYYENTSKPIGHGVWKAMETVVQKCIKVICGKNSDKLVTVANPALGEPFEKEINYHYSYFPLPDLTLDWLHKIATTNVSCDHKTKWLKWWNATLAVRKTVKFPEDRPMQDKILDLWLHTASLWAQLEVYLDGEVQKLVTTHKLHIDWALDVQKPAEYVEKWRISMWKKAHGFLLSPTASPKFHKGSDLLKIYGGKMVGKRLLYRYHGSVPLITLFHIAS</sequence>
<protein>
    <submittedName>
        <fullName evidence="1">Uncharacterized protein</fullName>
    </submittedName>
</protein>
<evidence type="ECO:0000313" key="1">
    <source>
        <dbReference type="EMBL" id="KAG0572425.1"/>
    </source>
</evidence>
<evidence type="ECO:0000313" key="2">
    <source>
        <dbReference type="Proteomes" id="UP000822688"/>
    </source>
</evidence>
<comment type="caution">
    <text evidence="1">The sequence shown here is derived from an EMBL/GenBank/DDBJ whole genome shotgun (WGS) entry which is preliminary data.</text>
</comment>
<proteinExistence type="predicted"/>
<name>A0A8T0HNT3_CERPU</name>
<accession>A0A8T0HNT3</accession>